<protein>
    <submittedName>
        <fullName evidence="1">Uncharacterized protein</fullName>
    </submittedName>
</protein>
<accession>A0A4Z2GBZ6</accession>
<evidence type="ECO:0000313" key="1">
    <source>
        <dbReference type="EMBL" id="TNN50635.1"/>
    </source>
</evidence>
<evidence type="ECO:0000313" key="2">
    <source>
        <dbReference type="Proteomes" id="UP000314294"/>
    </source>
</evidence>
<dbReference type="Proteomes" id="UP000314294">
    <property type="component" value="Unassembled WGS sequence"/>
</dbReference>
<dbReference type="EMBL" id="SRLO01000610">
    <property type="protein sequence ID" value="TNN50635.1"/>
    <property type="molecule type" value="Genomic_DNA"/>
</dbReference>
<sequence>MSGVRCVCNVLTDYQKGRSARKYVKQRSLEKDQGCFFAAKVSGSKTSANPSGFSNSKSGVR</sequence>
<dbReference type="AlphaFoldDB" id="A0A4Z2GBZ6"/>
<gene>
    <name evidence="1" type="ORF">EYF80_039148</name>
</gene>
<proteinExistence type="predicted"/>
<comment type="caution">
    <text evidence="1">The sequence shown here is derived from an EMBL/GenBank/DDBJ whole genome shotgun (WGS) entry which is preliminary data.</text>
</comment>
<organism evidence="1 2">
    <name type="scientific">Liparis tanakae</name>
    <name type="common">Tanaka's snailfish</name>
    <dbReference type="NCBI Taxonomy" id="230148"/>
    <lineage>
        <taxon>Eukaryota</taxon>
        <taxon>Metazoa</taxon>
        <taxon>Chordata</taxon>
        <taxon>Craniata</taxon>
        <taxon>Vertebrata</taxon>
        <taxon>Euteleostomi</taxon>
        <taxon>Actinopterygii</taxon>
        <taxon>Neopterygii</taxon>
        <taxon>Teleostei</taxon>
        <taxon>Neoteleostei</taxon>
        <taxon>Acanthomorphata</taxon>
        <taxon>Eupercaria</taxon>
        <taxon>Perciformes</taxon>
        <taxon>Cottioidei</taxon>
        <taxon>Cottales</taxon>
        <taxon>Liparidae</taxon>
        <taxon>Liparis</taxon>
    </lineage>
</organism>
<reference evidence="1 2" key="1">
    <citation type="submission" date="2019-03" db="EMBL/GenBank/DDBJ databases">
        <title>First draft genome of Liparis tanakae, snailfish: a comprehensive survey of snailfish specific genes.</title>
        <authorList>
            <person name="Kim W."/>
            <person name="Song I."/>
            <person name="Jeong J.-H."/>
            <person name="Kim D."/>
            <person name="Kim S."/>
            <person name="Ryu S."/>
            <person name="Song J.Y."/>
            <person name="Lee S.K."/>
        </authorList>
    </citation>
    <scope>NUCLEOTIDE SEQUENCE [LARGE SCALE GENOMIC DNA]</scope>
    <source>
        <tissue evidence="1">Muscle</tissue>
    </source>
</reference>
<name>A0A4Z2GBZ6_9TELE</name>
<keyword evidence="2" id="KW-1185">Reference proteome</keyword>